<evidence type="ECO:0000313" key="1">
    <source>
        <dbReference type="EMBL" id="ABG57564.1"/>
    </source>
</evidence>
<organism evidence="1 2">
    <name type="scientific">Cytophaga hutchinsonii (strain ATCC 33406 / DSM 1761 / CIP 103989 / NBRC 15051 / NCIMB 9469 / D465)</name>
    <dbReference type="NCBI Taxonomy" id="269798"/>
    <lineage>
        <taxon>Bacteria</taxon>
        <taxon>Pseudomonadati</taxon>
        <taxon>Bacteroidota</taxon>
        <taxon>Cytophagia</taxon>
        <taxon>Cytophagales</taxon>
        <taxon>Cytophagaceae</taxon>
        <taxon>Cytophaga</taxon>
    </lineage>
</organism>
<accession>A0A6N4SMR1</accession>
<reference evidence="1 2" key="1">
    <citation type="journal article" date="2007" name="Appl. Environ. Microbiol.">
        <title>Genome sequence of the cellulolytic gliding bacterium Cytophaga hutchinsonii.</title>
        <authorList>
            <person name="Xie G."/>
            <person name="Bruce D.C."/>
            <person name="Challacombe J.F."/>
            <person name="Chertkov O."/>
            <person name="Detter J.C."/>
            <person name="Gilna P."/>
            <person name="Han C.S."/>
            <person name="Lucas S."/>
            <person name="Misra M."/>
            <person name="Myers G.L."/>
            <person name="Richardson P."/>
            <person name="Tapia R."/>
            <person name="Thayer N."/>
            <person name="Thompson L.S."/>
            <person name="Brettin T.S."/>
            <person name="Henrissat B."/>
            <person name="Wilson D.B."/>
            <person name="McBride M.J."/>
        </authorList>
    </citation>
    <scope>NUCLEOTIDE SEQUENCE [LARGE SCALE GENOMIC DNA]</scope>
    <source>
        <strain evidence="2">ATCC 33406 / DSM 1761 / CIP 103989 / NBRC 15051 / NCIMB 9469 / D465</strain>
    </source>
</reference>
<dbReference type="Pfam" id="PF03692">
    <property type="entry name" value="CxxCxxCC"/>
    <property type="match status" value="1"/>
</dbReference>
<dbReference type="Proteomes" id="UP000001822">
    <property type="component" value="Chromosome"/>
</dbReference>
<dbReference type="KEGG" id="chu:CHU_0273"/>
<dbReference type="AlphaFoldDB" id="A0A6N4SMR1"/>
<keyword evidence="2" id="KW-1185">Reference proteome</keyword>
<dbReference type="InterPro" id="IPR005358">
    <property type="entry name" value="Puta_zinc/iron-chelating_dom"/>
</dbReference>
<sequence length="186" mass="20723">MDEDLAAFQQKAGYSCITGCSKCCKSPAIETSILEMLPYAFHLYKNNTAESVYDSLLLTNSSVCNLYKPLKTDIQKGGCADYPHRALICRLFGFSFTRDKTGNATLFTCKDIKAAYPEVYDAANTEAAAGSPVPLATNYYNQLADIDYNLSQKQYPINEAMRLAIEMVLNQYYYNDPLNEAFKSAS</sequence>
<dbReference type="EMBL" id="CP000383">
    <property type="protein sequence ID" value="ABG57564.1"/>
    <property type="molecule type" value="Genomic_DNA"/>
</dbReference>
<name>A0A6N4SMR1_CYTH3</name>
<protein>
    <submittedName>
        <fullName evidence="1">Fe-S-cluster oxidoreductase</fullName>
    </submittedName>
</protein>
<proteinExistence type="predicted"/>
<evidence type="ECO:0000313" key="2">
    <source>
        <dbReference type="Proteomes" id="UP000001822"/>
    </source>
</evidence>
<gene>
    <name evidence="1" type="ordered locus">CHU_0273</name>
</gene>